<keyword evidence="6 13" id="KW-0548">Nucleotidyltransferase</keyword>
<keyword evidence="5 13" id="KW-0808">Transferase</keyword>
<dbReference type="PRINTS" id="PR00379">
    <property type="entry name" value="INTEIN"/>
</dbReference>
<reference evidence="14" key="1">
    <citation type="journal article" date="2019" name="Int. J. Syst. Evol. Microbiol.">
        <title>The Global Catalogue of Microorganisms (GCM) 10K type strain sequencing project: providing services to taxonomists for standard genome sequencing and annotation.</title>
        <authorList>
            <consortium name="The Broad Institute Genomics Platform"/>
            <consortium name="The Broad Institute Genome Sequencing Center for Infectious Disease"/>
            <person name="Wu L."/>
            <person name="Ma J."/>
        </authorList>
    </citation>
    <scope>NUCLEOTIDE SEQUENCE [LARGE SCALE GENOMIC DNA]</scope>
    <source>
        <strain evidence="14">KCTC 32255</strain>
    </source>
</reference>
<keyword evidence="10" id="KW-0651">Protein splicing</keyword>
<dbReference type="InterPro" id="IPR004365">
    <property type="entry name" value="NA-bd_OB_tRNA"/>
</dbReference>
<accession>A0ABW2BTE9</accession>
<evidence type="ECO:0000256" key="2">
    <source>
        <dbReference type="ARBA" id="ARBA00009496"/>
    </source>
</evidence>
<dbReference type="InterPro" id="IPR011708">
    <property type="entry name" value="DNA_pol3_alpha_NTPase_dom"/>
</dbReference>
<dbReference type="Gene3D" id="1.10.150.870">
    <property type="match status" value="1"/>
</dbReference>
<dbReference type="SMART" id="SM00306">
    <property type="entry name" value="HintN"/>
    <property type="match status" value="1"/>
</dbReference>
<protein>
    <recommendedName>
        <fullName evidence="4">DNA polymerase III subunit alpha</fullName>
        <ecNumber evidence="3">2.7.7.7</ecNumber>
    </recommendedName>
</protein>
<evidence type="ECO:0000256" key="7">
    <source>
        <dbReference type="ARBA" id="ARBA00022705"/>
    </source>
</evidence>
<evidence type="ECO:0000256" key="1">
    <source>
        <dbReference type="ARBA" id="ARBA00004496"/>
    </source>
</evidence>
<evidence type="ECO:0000256" key="9">
    <source>
        <dbReference type="ARBA" id="ARBA00022932"/>
    </source>
</evidence>
<dbReference type="GO" id="GO:0003887">
    <property type="term" value="F:DNA-directed DNA polymerase activity"/>
    <property type="evidence" value="ECO:0007669"/>
    <property type="project" value="UniProtKB-EC"/>
</dbReference>
<dbReference type="Pfam" id="PF17657">
    <property type="entry name" value="DNA_pol3_finger"/>
    <property type="match status" value="1"/>
</dbReference>
<dbReference type="InterPro" id="IPR004013">
    <property type="entry name" value="PHP_dom"/>
</dbReference>
<proteinExistence type="inferred from homology"/>
<comment type="catalytic activity">
    <reaction evidence="11">
        <text>DNA(n) + a 2'-deoxyribonucleoside 5'-triphosphate = DNA(n+1) + diphosphate</text>
        <dbReference type="Rhea" id="RHEA:22508"/>
        <dbReference type="Rhea" id="RHEA-COMP:17339"/>
        <dbReference type="Rhea" id="RHEA-COMP:17340"/>
        <dbReference type="ChEBI" id="CHEBI:33019"/>
        <dbReference type="ChEBI" id="CHEBI:61560"/>
        <dbReference type="ChEBI" id="CHEBI:173112"/>
        <dbReference type="EC" id="2.7.7.7"/>
    </reaction>
</comment>
<dbReference type="InterPro" id="IPR016195">
    <property type="entry name" value="Pol/histidinol_Pase-like"/>
</dbReference>
<comment type="subcellular location">
    <subcellularLocation>
        <location evidence="1">Cytoplasm</location>
    </subcellularLocation>
</comment>
<dbReference type="NCBIfam" id="TIGR01443">
    <property type="entry name" value="intein_Cterm"/>
    <property type="match status" value="1"/>
</dbReference>
<dbReference type="InterPro" id="IPR003141">
    <property type="entry name" value="Pol/His_phosphatase_N"/>
</dbReference>
<keyword evidence="9" id="KW-0239">DNA-directed DNA polymerase</keyword>
<dbReference type="Proteomes" id="UP001596337">
    <property type="component" value="Unassembled WGS sequence"/>
</dbReference>
<comment type="similarity">
    <text evidence="2">Belongs to the DNA polymerase type-C family. DnaE subfamily.</text>
</comment>
<dbReference type="SUPFAM" id="SSF51294">
    <property type="entry name" value="Hedgehog/intein (Hint) domain"/>
    <property type="match status" value="1"/>
</dbReference>
<evidence type="ECO:0000313" key="14">
    <source>
        <dbReference type="Proteomes" id="UP001596337"/>
    </source>
</evidence>
<dbReference type="Gene3D" id="3.10.28.10">
    <property type="entry name" value="Homing endonucleases"/>
    <property type="match status" value="1"/>
</dbReference>
<dbReference type="NCBIfam" id="NF004226">
    <property type="entry name" value="PRK05673.1"/>
    <property type="match status" value="1"/>
</dbReference>
<evidence type="ECO:0000256" key="6">
    <source>
        <dbReference type="ARBA" id="ARBA00022695"/>
    </source>
</evidence>
<dbReference type="InterPro" id="IPR004042">
    <property type="entry name" value="Intein_endonuc_central"/>
</dbReference>
<evidence type="ECO:0000256" key="4">
    <source>
        <dbReference type="ARBA" id="ARBA00019114"/>
    </source>
</evidence>
<dbReference type="EC" id="2.7.7.7" evidence="3"/>
<keyword evidence="7" id="KW-0235">DNA replication</keyword>
<dbReference type="SMART" id="SM00481">
    <property type="entry name" value="POLIIIAc"/>
    <property type="match status" value="1"/>
</dbReference>
<dbReference type="InterPro" id="IPR006142">
    <property type="entry name" value="INTEIN"/>
</dbReference>
<dbReference type="PANTHER" id="PTHR32294:SF0">
    <property type="entry name" value="DNA POLYMERASE III SUBUNIT ALPHA"/>
    <property type="match status" value="1"/>
</dbReference>
<evidence type="ECO:0000256" key="3">
    <source>
        <dbReference type="ARBA" id="ARBA00012417"/>
    </source>
</evidence>
<dbReference type="Gene3D" id="1.10.10.1600">
    <property type="entry name" value="Bacterial DNA polymerase III alpha subunit, thumb domain"/>
    <property type="match status" value="1"/>
</dbReference>
<gene>
    <name evidence="13" type="primary">dnaE</name>
    <name evidence="13" type="ORF">ACFQGD_03975</name>
</gene>
<dbReference type="Pfam" id="PF01336">
    <property type="entry name" value="tRNA_anti-codon"/>
    <property type="match status" value="1"/>
</dbReference>
<dbReference type="InterPro" id="IPR030934">
    <property type="entry name" value="Intein_C"/>
</dbReference>
<dbReference type="CDD" id="cd04485">
    <property type="entry name" value="DnaE_OBF"/>
    <property type="match status" value="1"/>
</dbReference>
<keyword evidence="14" id="KW-1185">Reference proteome</keyword>
<dbReference type="InterPro" id="IPR029460">
    <property type="entry name" value="DNAPol_HHH"/>
</dbReference>
<evidence type="ECO:0000256" key="5">
    <source>
        <dbReference type="ARBA" id="ARBA00022679"/>
    </source>
</evidence>
<dbReference type="NCBIfam" id="TIGR00594">
    <property type="entry name" value="polc"/>
    <property type="match status" value="1"/>
</dbReference>
<evidence type="ECO:0000256" key="8">
    <source>
        <dbReference type="ARBA" id="ARBA00022813"/>
    </source>
</evidence>
<dbReference type="RefSeq" id="WP_345400842.1">
    <property type="nucleotide sequence ID" value="NZ_BAABLA010000102.1"/>
</dbReference>
<dbReference type="SMART" id="SM00305">
    <property type="entry name" value="HintC"/>
    <property type="match status" value="1"/>
</dbReference>
<dbReference type="InterPro" id="IPR041931">
    <property type="entry name" value="DNA_pol3_alpha_thumb_dom"/>
</dbReference>
<organism evidence="13 14">
    <name type="scientific">Haloechinothrix salitolerans</name>
    <dbReference type="NCBI Taxonomy" id="926830"/>
    <lineage>
        <taxon>Bacteria</taxon>
        <taxon>Bacillati</taxon>
        <taxon>Actinomycetota</taxon>
        <taxon>Actinomycetes</taxon>
        <taxon>Pseudonocardiales</taxon>
        <taxon>Pseudonocardiaceae</taxon>
        <taxon>Haloechinothrix</taxon>
    </lineage>
</organism>
<dbReference type="SUPFAM" id="SSF89550">
    <property type="entry name" value="PHP domain-like"/>
    <property type="match status" value="1"/>
</dbReference>
<dbReference type="InterPro" id="IPR003587">
    <property type="entry name" value="Hint_dom_N"/>
</dbReference>
<evidence type="ECO:0000256" key="11">
    <source>
        <dbReference type="ARBA" id="ARBA00049244"/>
    </source>
</evidence>
<name>A0ABW2BTE9_9PSEU</name>
<dbReference type="InterPro" id="IPR027434">
    <property type="entry name" value="Homing_endonucl"/>
</dbReference>
<dbReference type="PANTHER" id="PTHR32294">
    <property type="entry name" value="DNA POLYMERASE III SUBUNIT ALPHA"/>
    <property type="match status" value="1"/>
</dbReference>
<keyword evidence="8" id="KW-0068">Autocatalytic cleavage</keyword>
<dbReference type="Gene3D" id="2.170.16.10">
    <property type="entry name" value="Hedgehog/Intein (Hint) domain"/>
    <property type="match status" value="1"/>
</dbReference>
<comment type="caution">
    <text evidence="13">The sequence shown here is derived from an EMBL/GenBank/DDBJ whole genome shotgun (WGS) entry which is preliminary data.</text>
</comment>
<evidence type="ECO:0000256" key="10">
    <source>
        <dbReference type="ARBA" id="ARBA00023000"/>
    </source>
</evidence>
<evidence type="ECO:0000259" key="12">
    <source>
        <dbReference type="PROSITE" id="PS50819"/>
    </source>
</evidence>
<dbReference type="InterPro" id="IPR040982">
    <property type="entry name" value="DNA_pol3_finger"/>
</dbReference>
<feature type="domain" description="DOD-type homing endonuclease" evidence="12">
    <location>
        <begin position="311"/>
        <end position="448"/>
    </location>
</feature>
<dbReference type="Pfam" id="PF02811">
    <property type="entry name" value="PHP"/>
    <property type="match status" value="2"/>
</dbReference>
<sequence length="1576" mass="174527">MSTDSFVHLHVHTEYSMLDGAAKIGSLFEETKRLEMPAVGMTDHGNMYGADEFYQQAVKAGVKPIIGIEAYVAPQSRHHKKPVFWGQSNQRGTDEFGEGGDVSGAGAYTHMTMVAENATGLRNLFALSSIASIEGYYRKPRCLLAGQEIVTRNGMTRIEDVQVGDEVLTHQGRFRPVTEVMRNHHEGEIYGLDLSGRYGRVTWMTGEHPVLIRSRDGSRTWVEARDVVAGRPGTGTREQADNWNSWVCLPRVQADGPEVTSIRTADYVNWSSCPDKPGTFFSESPRKGMGPTHHYATLPDEIELDADFGYFLGLYVAEGVVDRGHAVTWYFHEDEHDLVDACCKLIERYTDRQATVRKRRGDDYHGVEVSVSSTLLAQLLKSLCGSHAASKKHLPGFVFDAPESFMAGAFRGVLDGDGSKTRPEVVSLQQTSEQLHWQMRTLAARLTADFVGTYKHPVRSSRHAQSYRANFRPENPQRYRRTLSDDDYVYKPVKDVLRKSYSGYVYNIEVAEDHSYVTDFAVHNCDKELIAERAEGIIATTGCPSGEVQTRLRLGQFDEALAAAAEYRDIFGPENFFLELMDHGLRIERSVREGLLEIGKKLDIKPLATNDSHYVTKDQADAHGALLCVQSGKTLNDPNRFKFDGDGFYLKSAAEMREYWDAEVPGACDSTLLIAERVQSYEDVYAHRDRMPRYEVPEGHSESSWLEHEVMAGLKRRCPDGVPQEYIDRAKLEIGVISDKGFPAYFLVVGDLVSYAKSVGIRVGPGRGSAAGSLIAYAMGITNIDPIPHGLLFERFLNPERESMPDIDIDFDDRRRGEMVRYATEKYGSDKVAQVITFGTIKTKAAIKDAARVHFGQPGYAIADKITKALPPPIMAKDIPLAGIVDPEHERYPEAAEVRTLIETDPEVKTIFETARGLEGLIRNAGVHACAVIMSSEPLMDAIPLWQRDDGAIITGWDYPSCEAIGLLKMDFLGLRNLTVIGDAIDNIKANRGEEIDLDTLGLEDPESYKLLGRGDTLGVFQLDGGAMRDLLRRMQPTGFDDIVAVLALYRPGPMGMNAHNAYADRKNGRQQITPIHPELEPHLRDILADTYGLIVYQEQIMQIAQKVAGFSMGRADVLRRAMGKKKLEVLEKEFEGFRDGMQGSDLVEGGFSDEAIQALWDTILPFAGYAFNKSHAAGYGLVSFWTAYLKANYPAEYMAALLTSVADNKDKSAVYLAECRRLGIKVLPPDVNESAERFAAVGDDIRFGLGAVRNVGANVVSSIIKTREEKGKYSSFVDFFDKSELVACNKRVVESLIKAGAFDSLGLTRLAMIQCHEDAVDAVVPLKRQEAMGQFDLFGAGGAEEETDSGHSPLAHLTFTEEEYPRKQKLAYEREMLGLYVSAHPLDGAERMLRKNAPKPIAAILEDPPKEGEIVVAGLITSMERRVNKKGEPWAICTVEDLDASLEVLFFPKSYALFAADLVEDNAVVVKGRVNWREDRMSVFGGGVVPLDLSGIEDGHDEPPFVLLAAADKLDKSVVTELKRTLEVHKGETPVHLKLLSDDKETMFALDAFSVSPSSALVGELKAIPGITANV</sequence>
<dbReference type="EMBL" id="JBHSXX010000001">
    <property type="protein sequence ID" value="MFC6866296.1"/>
    <property type="molecule type" value="Genomic_DNA"/>
</dbReference>
<dbReference type="PROSITE" id="PS50819">
    <property type="entry name" value="INTEIN_ENDONUCLEASE"/>
    <property type="match status" value="1"/>
</dbReference>
<dbReference type="PROSITE" id="PS50817">
    <property type="entry name" value="INTEIN_N_TER"/>
    <property type="match status" value="1"/>
</dbReference>
<dbReference type="InterPro" id="IPR036844">
    <property type="entry name" value="Hint_dom_sf"/>
</dbReference>
<dbReference type="InterPro" id="IPR003586">
    <property type="entry name" value="Hint_dom_C"/>
</dbReference>
<dbReference type="InterPro" id="IPR004805">
    <property type="entry name" value="DnaE2/DnaE/PolC"/>
</dbReference>
<dbReference type="Pfam" id="PF14579">
    <property type="entry name" value="HHH_6"/>
    <property type="match status" value="1"/>
</dbReference>
<dbReference type="Pfam" id="PF07733">
    <property type="entry name" value="DNA_pol3_alpha"/>
    <property type="match status" value="1"/>
</dbReference>
<dbReference type="InterPro" id="IPR006141">
    <property type="entry name" value="Intein_N"/>
</dbReference>
<evidence type="ECO:0000313" key="13">
    <source>
        <dbReference type="EMBL" id="MFC6866296.1"/>
    </source>
</evidence>
<dbReference type="Gene3D" id="3.20.20.140">
    <property type="entry name" value="Metal-dependent hydrolases"/>
    <property type="match status" value="2"/>
</dbReference>
<dbReference type="PROSITE" id="PS50818">
    <property type="entry name" value="INTEIN_C_TER"/>
    <property type="match status" value="1"/>
</dbReference>